<proteinExistence type="predicted"/>
<dbReference type="InterPro" id="IPR000086">
    <property type="entry name" value="NUDIX_hydrolase_dom"/>
</dbReference>
<dbReference type="PANTHER" id="PTHR11839">
    <property type="entry name" value="UDP/ADP-SUGAR PYROPHOSPHATASE"/>
    <property type="match status" value="1"/>
</dbReference>
<dbReference type="PANTHER" id="PTHR11839:SF15">
    <property type="entry name" value="URIDINE DIPHOSPHATE GLUCOSE PYROPHOSPHATASE NUDT14"/>
    <property type="match status" value="1"/>
</dbReference>
<dbReference type="RefSeq" id="WP_095133953.1">
    <property type="nucleotide sequence ID" value="NZ_NIBG01000009.1"/>
</dbReference>
<protein>
    <recommendedName>
        <fullName evidence="2">Nudix hydrolase domain-containing protein</fullName>
    </recommendedName>
</protein>
<sequence>MEKKFKDMKVIYSGWMKLFKVMVGDRWYEYLKNHDAVAAIVRDKDGKILLVEQFRPALLSNTLEVPAGCIDKENKSREEIMREELIEEAGLEVPIEKIKECITYKPIVGFSSSTMHIYEIQLDIVGENRKIENDDVTGTRWVTMDQIENLIKDERIVDSKTIMSYFYLKGKKGDTKI</sequence>
<dbReference type="OrthoDB" id="9806150at2"/>
<dbReference type="GO" id="GO:0006753">
    <property type="term" value="P:nucleoside phosphate metabolic process"/>
    <property type="evidence" value="ECO:0007669"/>
    <property type="project" value="TreeGrafter"/>
</dbReference>
<dbReference type="PROSITE" id="PS51462">
    <property type="entry name" value="NUDIX"/>
    <property type="match status" value="1"/>
</dbReference>
<dbReference type="GO" id="GO:0016787">
    <property type="term" value="F:hydrolase activity"/>
    <property type="evidence" value="ECO:0007669"/>
    <property type="project" value="UniProtKB-KW"/>
</dbReference>
<dbReference type="EMBL" id="NIBG01000009">
    <property type="protein sequence ID" value="PAB59223.1"/>
    <property type="molecule type" value="Genomic_DNA"/>
</dbReference>
<evidence type="ECO:0000313" key="4">
    <source>
        <dbReference type="Proteomes" id="UP000216024"/>
    </source>
</evidence>
<gene>
    <name evidence="3" type="ORF">CCE28_11940</name>
</gene>
<organism evidence="3 4">
    <name type="scientific">Anaeromicrobium sediminis</name>
    <dbReference type="NCBI Taxonomy" id="1478221"/>
    <lineage>
        <taxon>Bacteria</taxon>
        <taxon>Bacillati</taxon>
        <taxon>Bacillota</taxon>
        <taxon>Clostridia</taxon>
        <taxon>Peptostreptococcales</taxon>
        <taxon>Thermotaleaceae</taxon>
        <taxon>Anaeromicrobium</taxon>
    </lineage>
</organism>
<name>A0A267MKA3_9FIRM</name>
<dbReference type="InterPro" id="IPR015797">
    <property type="entry name" value="NUDIX_hydrolase-like_dom_sf"/>
</dbReference>
<dbReference type="CDD" id="cd03424">
    <property type="entry name" value="NUDIX_ADPRase_Nudt5_UGPPase_Nudt14"/>
    <property type="match status" value="1"/>
</dbReference>
<evidence type="ECO:0000259" key="2">
    <source>
        <dbReference type="PROSITE" id="PS51462"/>
    </source>
</evidence>
<evidence type="ECO:0000256" key="1">
    <source>
        <dbReference type="ARBA" id="ARBA00022801"/>
    </source>
</evidence>
<dbReference type="SUPFAM" id="SSF55811">
    <property type="entry name" value="Nudix"/>
    <property type="match status" value="1"/>
</dbReference>
<reference evidence="3 4" key="1">
    <citation type="submission" date="2017-06" db="EMBL/GenBank/DDBJ databases">
        <title>Draft genome sequence of anaerobic fermentative bacterium Anaeromicrobium sediminis DY2726D isolated from West Pacific Ocean sediments.</title>
        <authorList>
            <person name="Zeng X."/>
        </authorList>
    </citation>
    <scope>NUCLEOTIDE SEQUENCE [LARGE SCALE GENOMIC DNA]</scope>
    <source>
        <strain evidence="3 4">DY2726D</strain>
    </source>
</reference>
<keyword evidence="4" id="KW-1185">Reference proteome</keyword>
<feature type="domain" description="Nudix hydrolase" evidence="2">
    <location>
        <begin position="32"/>
        <end position="164"/>
    </location>
</feature>
<dbReference type="GO" id="GO:0019693">
    <property type="term" value="P:ribose phosphate metabolic process"/>
    <property type="evidence" value="ECO:0007669"/>
    <property type="project" value="TreeGrafter"/>
</dbReference>
<comment type="caution">
    <text evidence="3">The sequence shown here is derived from an EMBL/GenBank/DDBJ whole genome shotgun (WGS) entry which is preliminary data.</text>
</comment>
<keyword evidence="1" id="KW-0378">Hydrolase</keyword>
<accession>A0A267MKA3</accession>
<dbReference type="AlphaFoldDB" id="A0A267MKA3"/>
<dbReference type="Gene3D" id="3.90.79.10">
    <property type="entry name" value="Nucleoside Triphosphate Pyrophosphohydrolase"/>
    <property type="match status" value="1"/>
</dbReference>
<dbReference type="Pfam" id="PF00293">
    <property type="entry name" value="NUDIX"/>
    <property type="match status" value="1"/>
</dbReference>
<dbReference type="Proteomes" id="UP000216024">
    <property type="component" value="Unassembled WGS sequence"/>
</dbReference>
<evidence type="ECO:0000313" key="3">
    <source>
        <dbReference type="EMBL" id="PAB59223.1"/>
    </source>
</evidence>